<name>A0A9P5TFJ6_GYMJU</name>
<keyword evidence="1" id="KW-0472">Membrane</keyword>
<keyword evidence="1" id="KW-0812">Transmembrane</keyword>
<feature type="transmembrane region" description="Helical" evidence="1">
    <location>
        <begin position="12"/>
        <end position="33"/>
    </location>
</feature>
<keyword evidence="3" id="KW-1185">Reference proteome</keyword>
<protein>
    <submittedName>
        <fullName evidence="2">Uncharacterized protein</fullName>
    </submittedName>
</protein>
<organism evidence="2 3">
    <name type="scientific">Gymnopilus junonius</name>
    <name type="common">Spectacular rustgill mushroom</name>
    <name type="synonym">Gymnopilus spectabilis subsp. junonius</name>
    <dbReference type="NCBI Taxonomy" id="109634"/>
    <lineage>
        <taxon>Eukaryota</taxon>
        <taxon>Fungi</taxon>
        <taxon>Dikarya</taxon>
        <taxon>Basidiomycota</taxon>
        <taxon>Agaricomycotina</taxon>
        <taxon>Agaricomycetes</taxon>
        <taxon>Agaricomycetidae</taxon>
        <taxon>Agaricales</taxon>
        <taxon>Agaricineae</taxon>
        <taxon>Hymenogastraceae</taxon>
        <taxon>Gymnopilus</taxon>
    </lineage>
</organism>
<evidence type="ECO:0000256" key="1">
    <source>
        <dbReference type="SAM" id="Phobius"/>
    </source>
</evidence>
<feature type="transmembrane region" description="Helical" evidence="1">
    <location>
        <begin position="39"/>
        <end position="58"/>
    </location>
</feature>
<gene>
    <name evidence="2" type="ORF">CPB84DRAFT_1809546</name>
</gene>
<dbReference type="Proteomes" id="UP000724874">
    <property type="component" value="Unassembled WGS sequence"/>
</dbReference>
<feature type="non-terminal residue" evidence="2">
    <location>
        <position position="1"/>
    </location>
</feature>
<evidence type="ECO:0000313" key="2">
    <source>
        <dbReference type="EMBL" id="KAF8868165.1"/>
    </source>
</evidence>
<evidence type="ECO:0000313" key="3">
    <source>
        <dbReference type="Proteomes" id="UP000724874"/>
    </source>
</evidence>
<dbReference type="AlphaFoldDB" id="A0A9P5TFJ6"/>
<reference evidence="2" key="1">
    <citation type="submission" date="2020-11" db="EMBL/GenBank/DDBJ databases">
        <authorList>
            <consortium name="DOE Joint Genome Institute"/>
            <person name="Ahrendt S."/>
            <person name="Riley R."/>
            <person name="Andreopoulos W."/>
            <person name="LaButti K."/>
            <person name="Pangilinan J."/>
            <person name="Ruiz-duenas F.J."/>
            <person name="Barrasa J.M."/>
            <person name="Sanchez-Garcia M."/>
            <person name="Camarero S."/>
            <person name="Miyauchi S."/>
            <person name="Serrano A."/>
            <person name="Linde D."/>
            <person name="Babiker R."/>
            <person name="Drula E."/>
            <person name="Ayuso-Fernandez I."/>
            <person name="Pacheco R."/>
            <person name="Padilla G."/>
            <person name="Ferreira P."/>
            <person name="Barriuso J."/>
            <person name="Kellner H."/>
            <person name="Castanera R."/>
            <person name="Alfaro M."/>
            <person name="Ramirez L."/>
            <person name="Pisabarro A.G."/>
            <person name="Kuo A."/>
            <person name="Tritt A."/>
            <person name="Lipzen A."/>
            <person name="He G."/>
            <person name="Yan M."/>
            <person name="Ng V."/>
            <person name="Cullen D."/>
            <person name="Martin F."/>
            <person name="Rosso M.-N."/>
            <person name="Henrissat B."/>
            <person name="Hibbett D."/>
            <person name="Martinez A.T."/>
            <person name="Grigoriev I.V."/>
        </authorList>
    </citation>
    <scope>NUCLEOTIDE SEQUENCE</scope>
    <source>
        <strain evidence="2">AH 44721</strain>
    </source>
</reference>
<comment type="caution">
    <text evidence="2">The sequence shown here is derived from an EMBL/GenBank/DDBJ whole genome shotgun (WGS) entry which is preliminary data.</text>
</comment>
<sequence length="64" mass="7473">SICALYQLRSRLLFFFRAYLSLCTCLSLPELGLGLHMHAYMRVLGVFLIIFYSMLTLFKGFFLL</sequence>
<keyword evidence="1" id="KW-1133">Transmembrane helix</keyword>
<dbReference type="EMBL" id="JADNYJ010000773">
    <property type="protein sequence ID" value="KAF8868165.1"/>
    <property type="molecule type" value="Genomic_DNA"/>
</dbReference>
<accession>A0A9P5TFJ6</accession>
<proteinExistence type="predicted"/>